<sequence>MDETKVLEAALQNCHHLERSIYESIRLVRRLNIRYNSDWLLKNYKNYMANIWSQYQCTSSRVPETARSATSVRSMPVRTSNAKTARSLLPKKSSHVVLSARSSHELCGISRQINYKFIKIKRSMETLIHQIQHAIEISNRQRNFVHLNVNARDSRTRICCH</sequence>
<reference evidence="1" key="2">
    <citation type="journal article" date="2015" name="Gigascience">
        <title>Reconstructing a comprehensive transcriptome assembly of a white-pupal translocated strain of the pest fruit fly Bactrocera cucurbitae.</title>
        <authorList>
            <person name="Sim S.B."/>
            <person name="Calla B."/>
            <person name="Hall B."/>
            <person name="DeRego T."/>
            <person name="Geib S.M."/>
        </authorList>
    </citation>
    <scope>NUCLEOTIDE SEQUENCE</scope>
</reference>
<dbReference type="AlphaFoldDB" id="A0A0A1X2J3"/>
<gene>
    <name evidence="1" type="primary">F42H10.5</name>
    <name evidence="1" type="ORF">g.7136</name>
</gene>
<accession>A0A0A1X2J3</accession>
<reference evidence="1" key="1">
    <citation type="submission" date="2014-11" db="EMBL/GenBank/DDBJ databases">
        <authorList>
            <person name="Geib S."/>
        </authorList>
    </citation>
    <scope>NUCLEOTIDE SEQUENCE</scope>
</reference>
<name>A0A0A1X2J3_ZEUCU</name>
<dbReference type="EMBL" id="GBXI01009424">
    <property type="protein sequence ID" value="JAD04868.1"/>
    <property type="molecule type" value="Transcribed_RNA"/>
</dbReference>
<protein>
    <submittedName>
        <fullName evidence="1">Uncharacterized protein F42H10.5</fullName>
    </submittedName>
</protein>
<organism evidence="1">
    <name type="scientific">Zeugodacus cucurbitae</name>
    <name type="common">Melon fruit fly</name>
    <name type="synonym">Bactrocera cucurbitae</name>
    <dbReference type="NCBI Taxonomy" id="28588"/>
    <lineage>
        <taxon>Eukaryota</taxon>
        <taxon>Metazoa</taxon>
        <taxon>Ecdysozoa</taxon>
        <taxon>Arthropoda</taxon>
        <taxon>Hexapoda</taxon>
        <taxon>Insecta</taxon>
        <taxon>Pterygota</taxon>
        <taxon>Neoptera</taxon>
        <taxon>Endopterygota</taxon>
        <taxon>Diptera</taxon>
        <taxon>Brachycera</taxon>
        <taxon>Muscomorpha</taxon>
        <taxon>Tephritoidea</taxon>
        <taxon>Tephritidae</taxon>
        <taxon>Zeugodacus</taxon>
        <taxon>Zeugodacus</taxon>
    </lineage>
</organism>
<proteinExistence type="predicted"/>
<evidence type="ECO:0000313" key="1">
    <source>
        <dbReference type="EMBL" id="JAD04868.1"/>
    </source>
</evidence>